<reference evidence="3" key="1">
    <citation type="submission" date="2024-05" db="EMBL/GenBank/DDBJ databases">
        <authorList>
            <person name="Kim S."/>
            <person name="Heo J."/>
            <person name="Choi H."/>
            <person name="Choi Y."/>
            <person name="Kwon S.-W."/>
            <person name="Kim Y."/>
        </authorList>
    </citation>
    <scope>NUCLEOTIDE SEQUENCE</scope>
    <source>
        <strain evidence="3">KACC 23699</strain>
    </source>
</reference>
<feature type="transmembrane region" description="Helical" evidence="1">
    <location>
        <begin position="351"/>
        <end position="374"/>
    </location>
</feature>
<keyword evidence="1" id="KW-0472">Membrane</keyword>
<keyword evidence="1" id="KW-0812">Transmembrane</keyword>
<dbReference type="Pfam" id="PF01757">
    <property type="entry name" value="Acyl_transf_3"/>
    <property type="match status" value="1"/>
</dbReference>
<name>A0AAU7JT29_9MICO</name>
<proteinExistence type="predicted"/>
<feature type="transmembrane region" description="Helical" evidence="1">
    <location>
        <begin position="320"/>
        <end position="339"/>
    </location>
</feature>
<feature type="transmembrane region" description="Helical" evidence="1">
    <location>
        <begin position="290"/>
        <end position="313"/>
    </location>
</feature>
<dbReference type="GO" id="GO:0016747">
    <property type="term" value="F:acyltransferase activity, transferring groups other than amino-acyl groups"/>
    <property type="evidence" value="ECO:0007669"/>
    <property type="project" value="InterPro"/>
</dbReference>
<organism evidence="3">
    <name type="scientific">Pedococcus sp. KACC 23699</name>
    <dbReference type="NCBI Taxonomy" id="3149228"/>
    <lineage>
        <taxon>Bacteria</taxon>
        <taxon>Bacillati</taxon>
        <taxon>Actinomycetota</taxon>
        <taxon>Actinomycetes</taxon>
        <taxon>Micrococcales</taxon>
        <taxon>Intrasporangiaceae</taxon>
        <taxon>Pedococcus</taxon>
    </lineage>
</organism>
<feature type="transmembrane region" description="Helical" evidence="1">
    <location>
        <begin position="152"/>
        <end position="173"/>
    </location>
</feature>
<feature type="transmembrane region" description="Helical" evidence="1">
    <location>
        <begin position="61"/>
        <end position="80"/>
    </location>
</feature>
<feature type="transmembrane region" description="Helical" evidence="1">
    <location>
        <begin position="185"/>
        <end position="201"/>
    </location>
</feature>
<protein>
    <submittedName>
        <fullName evidence="3">Acyltransferase</fullName>
        <ecNumber evidence="3">2.3.-.-</ecNumber>
    </submittedName>
</protein>
<sequence>MTALNAPAHSRPARPAEHAARHVRELEGIRALAALAVVLTHAGFMAGTIGRDVLPGFVARMDIGVAIFFVLSGFLLYRPYAMFNAGLGVPPSLRTFAVRRAARLVPAWLCVLVITPLLWREAREAPWTTWLANLAQLQGVKQSWIMPGLAQLWSLSTEVMFYIALPGVAWVVARVVRGRSPRTELLALVGLMLSAQGFRALDALGALPPGYTWLQTLPGTLDWFCYGMVLACLTARPGRWASITSVIRHSPLALWGLAACLMWILTTRLAGPYDLSQPTIGEQTFKHLGYGLFALLAVTPSAVGGGNPLSGFLASPVMRYLGQTSYAIFLWHLPIMFALRESRGFGLFQGHFWFTLLGTLAITVPVASLSWYLVERPAQAFARRHTS</sequence>
<dbReference type="AlphaFoldDB" id="A0AAU7JT29"/>
<dbReference type="GO" id="GO:0009103">
    <property type="term" value="P:lipopolysaccharide biosynthetic process"/>
    <property type="evidence" value="ECO:0007669"/>
    <property type="project" value="TreeGrafter"/>
</dbReference>
<feature type="transmembrane region" description="Helical" evidence="1">
    <location>
        <begin position="31"/>
        <end position="49"/>
    </location>
</feature>
<accession>A0AAU7JT29</accession>
<feature type="transmembrane region" description="Helical" evidence="1">
    <location>
        <begin position="252"/>
        <end position="270"/>
    </location>
</feature>
<evidence type="ECO:0000256" key="1">
    <source>
        <dbReference type="SAM" id="Phobius"/>
    </source>
</evidence>
<dbReference type="EC" id="2.3.-.-" evidence="3"/>
<dbReference type="RefSeq" id="WP_406831027.1">
    <property type="nucleotide sequence ID" value="NZ_CP157483.1"/>
</dbReference>
<gene>
    <name evidence="3" type="ORF">ABEG17_18805</name>
</gene>
<dbReference type="PANTHER" id="PTHR23028:SF53">
    <property type="entry name" value="ACYL_TRANSF_3 DOMAIN-CONTAINING PROTEIN"/>
    <property type="match status" value="1"/>
</dbReference>
<keyword evidence="1" id="KW-1133">Transmembrane helix</keyword>
<feature type="domain" description="Acyltransferase 3" evidence="2">
    <location>
        <begin position="25"/>
        <end position="369"/>
    </location>
</feature>
<dbReference type="GO" id="GO:0016020">
    <property type="term" value="C:membrane"/>
    <property type="evidence" value="ECO:0007669"/>
    <property type="project" value="TreeGrafter"/>
</dbReference>
<keyword evidence="3" id="KW-0012">Acyltransferase</keyword>
<dbReference type="EMBL" id="CP157483">
    <property type="protein sequence ID" value="XBO43588.1"/>
    <property type="molecule type" value="Genomic_DNA"/>
</dbReference>
<dbReference type="PANTHER" id="PTHR23028">
    <property type="entry name" value="ACETYLTRANSFERASE"/>
    <property type="match status" value="1"/>
</dbReference>
<dbReference type="InterPro" id="IPR002656">
    <property type="entry name" value="Acyl_transf_3_dom"/>
</dbReference>
<feature type="transmembrane region" description="Helical" evidence="1">
    <location>
        <begin position="221"/>
        <end position="240"/>
    </location>
</feature>
<keyword evidence="3" id="KW-0808">Transferase</keyword>
<evidence type="ECO:0000313" key="3">
    <source>
        <dbReference type="EMBL" id="XBO43588.1"/>
    </source>
</evidence>
<dbReference type="InterPro" id="IPR050879">
    <property type="entry name" value="Acyltransferase_3"/>
</dbReference>
<feature type="transmembrane region" description="Helical" evidence="1">
    <location>
        <begin position="101"/>
        <end position="119"/>
    </location>
</feature>
<evidence type="ECO:0000259" key="2">
    <source>
        <dbReference type="Pfam" id="PF01757"/>
    </source>
</evidence>